<dbReference type="AlphaFoldDB" id="A0A0A9BTZ3"/>
<name>A0A0A9BTZ3_ARUDO</name>
<proteinExistence type="predicted"/>
<evidence type="ECO:0000313" key="1">
    <source>
        <dbReference type="EMBL" id="JAD67524.1"/>
    </source>
</evidence>
<organism evidence="1">
    <name type="scientific">Arundo donax</name>
    <name type="common">Giant reed</name>
    <name type="synonym">Donax arundinaceus</name>
    <dbReference type="NCBI Taxonomy" id="35708"/>
    <lineage>
        <taxon>Eukaryota</taxon>
        <taxon>Viridiplantae</taxon>
        <taxon>Streptophyta</taxon>
        <taxon>Embryophyta</taxon>
        <taxon>Tracheophyta</taxon>
        <taxon>Spermatophyta</taxon>
        <taxon>Magnoliopsida</taxon>
        <taxon>Liliopsida</taxon>
        <taxon>Poales</taxon>
        <taxon>Poaceae</taxon>
        <taxon>PACMAD clade</taxon>
        <taxon>Arundinoideae</taxon>
        <taxon>Arundineae</taxon>
        <taxon>Arundo</taxon>
    </lineage>
</organism>
<accession>A0A0A9BTZ3</accession>
<protein>
    <submittedName>
        <fullName evidence="1">Uncharacterized protein</fullName>
    </submittedName>
</protein>
<reference evidence="1" key="2">
    <citation type="journal article" date="2015" name="Data Brief">
        <title>Shoot transcriptome of the giant reed, Arundo donax.</title>
        <authorList>
            <person name="Barrero R.A."/>
            <person name="Guerrero F.D."/>
            <person name="Moolhuijzen P."/>
            <person name="Goolsby J.A."/>
            <person name="Tidwell J."/>
            <person name="Bellgard S.E."/>
            <person name="Bellgard M.I."/>
        </authorList>
    </citation>
    <scope>NUCLEOTIDE SEQUENCE</scope>
    <source>
        <tissue evidence="1">Shoot tissue taken approximately 20 cm above the soil surface</tissue>
    </source>
</reference>
<dbReference type="EMBL" id="GBRH01230371">
    <property type="protein sequence ID" value="JAD67524.1"/>
    <property type="molecule type" value="Transcribed_RNA"/>
</dbReference>
<reference evidence="1" key="1">
    <citation type="submission" date="2014-09" db="EMBL/GenBank/DDBJ databases">
        <authorList>
            <person name="Magalhaes I.L.F."/>
            <person name="Oliveira U."/>
            <person name="Santos F.R."/>
            <person name="Vidigal T.H.D.A."/>
            <person name="Brescovit A.D."/>
            <person name="Santos A.J."/>
        </authorList>
    </citation>
    <scope>NUCLEOTIDE SEQUENCE</scope>
    <source>
        <tissue evidence="1">Shoot tissue taken approximately 20 cm above the soil surface</tissue>
    </source>
</reference>
<sequence>MKQLIRSIFLGAITEIFTNSSKESRNRLDLTAHQPQN</sequence>